<evidence type="ECO:0000313" key="1">
    <source>
        <dbReference type="EMBL" id="KAJ4704766.1"/>
    </source>
</evidence>
<sequence>MKRSMSSPLNDSGDKENQEELLKLSLSTGSRPLSMAASSPLLQTHHQTTPSSPPIDPFSRNLQSLFRITPPPPPPSPPSHLYTTLPQEIISSSAPTGASGSSRQSKTRKSPVQKLKPGKTETIPSPYPWATNRRATIHGLDYLLSHNINKISGEVQCRRCDQKFEIEYDLKPKFMEIASFISENKYPMHDRAPANWMNPNLPNCKLCGQSNCVKPIPAKKKSINWLFLLLGQMLGCCKLSDLKYFCKHTKNHRTGAKDRVLYLTYLGLCKQLDPEGPFDP</sequence>
<proteinExistence type="predicted"/>
<evidence type="ECO:0000313" key="2">
    <source>
        <dbReference type="Proteomes" id="UP001164539"/>
    </source>
</evidence>
<keyword evidence="2" id="KW-1185">Reference proteome</keyword>
<accession>A0ACC1WZX0</accession>
<reference evidence="1 2" key="1">
    <citation type="journal article" date="2023" name="Science">
        <title>Complex scaffold remodeling in plant triterpene biosynthesis.</title>
        <authorList>
            <person name="De La Pena R."/>
            <person name="Hodgson H."/>
            <person name="Liu J.C."/>
            <person name="Stephenson M.J."/>
            <person name="Martin A.C."/>
            <person name="Owen C."/>
            <person name="Harkess A."/>
            <person name="Leebens-Mack J."/>
            <person name="Jimenez L.E."/>
            <person name="Osbourn A."/>
            <person name="Sattely E.S."/>
        </authorList>
    </citation>
    <scope>NUCLEOTIDE SEQUENCE [LARGE SCALE GENOMIC DNA]</scope>
    <source>
        <strain evidence="2">cv. JPN11</strain>
        <tissue evidence="1">Leaf</tissue>
    </source>
</reference>
<organism evidence="1 2">
    <name type="scientific">Melia azedarach</name>
    <name type="common">Chinaberry tree</name>
    <dbReference type="NCBI Taxonomy" id="155640"/>
    <lineage>
        <taxon>Eukaryota</taxon>
        <taxon>Viridiplantae</taxon>
        <taxon>Streptophyta</taxon>
        <taxon>Embryophyta</taxon>
        <taxon>Tracheophyta</taxon>
        <taxon>Spermatophyta</taxon>
        <taxon>Magnoliopsida</taxon>
        <taxon>eudicotyledons</taxon>
        <taxon>Gunneridae</taxon>
        <taxon>Pentapetalae</taxon>
        <taxon>rosids</taxon>
        <taxon>malvids</taxon>
        <taxon>Sapindales</taxon>
        <taxon>Meliaceae</taxon>
        <taxon>Melia</taxon>
    </lineage>
</organism>
<comment type="caution">
    <text evidence="1">The sequence shown here is derived from an EMBL/GenBank/DDBJ whole genome shotgun (WGS) entry which is preliminary data.</text>
</comment>
<gene>
    <name evidence="1" type="ORF">OWV82_021627</name>
</gene>
<name>A0ACC1WZX0_MELAZ</name>
<dbReference type="Proteomes" id="UP001164539">
    <property type="component" value="Chromosome 12"/>
</dbReference>
<protein>
    <submittedName>
        <fullName evidence="1">Hydroxyproline-rich glycoprotein family protein</fullName>
    </submittedName>
</protein>
<dbReference type="EMBL" id="CM051405">
    <property type="protein sequence ID" value="KAJ4704766.1"/>
    <property type="molecule type" value="Genomic_DNA"/>
</dbReference>